<dbReference type="Proteomes" id="UP000033434">
    <property type="component" value="Unassembled WGS sequence"/>
</dbReference>
<dbReference type="EMBL" id="AUXW01000199">
    <property type="protein sequence ID" value="KKE81007.1"/>
    <property type="molecule type" value="Genomic_DNA"/>
</dbReference>
<dbReference type="AlphaFoldDB" id="A0A0F6A470"/>
<comment type="caution">
    <text evidence="2">The sequence shown here is derived from an EMBL/GenBank/DDBJ whole genome shotgun (WGS) entry which is preliminary data.</text>
</comment>
<reference evidence="2 3" key="1">
    <citation type="journal article" date="2015" name="BMC Genomics">
        <title>Genome mining reveals unlocked bioactive potential of marine Gram-negative bacteria.</title>
        <authorList>
            <person name="Machado H."/>
            <person name="Sonnenschein E.C."/>
            <person name="Melchiorsen J."/>
            <person name="Gram L."/>
        </authorList>
    </citation>
    <scope>NUCLEOTIDE SEQUENCE [LARGE SCALE GENOMIC DNA]</scope>
    <source>
        <strain evidence="2 3">S4054</strain>
    </source>
</reference>
<dbReference type="PATRIC" id="fig|1129367.4.peg.5173"/>
<evidence type="ECO:0000313" key="3">
    <source>
        <dbReference type="Proteomes" id="UP000033434"/>
    </source>
</evidence>
<evidence type="ECO:0008006" key="4">
    <source>
        <dbReference type="Google" id="ProtNLM"/>
    </source>
</evidence>
<keyword evidence="1" id="KW-0732">Signal</keyword>
<feature type="signal peptide" evidence="1">
    <location>
        <begin position="1"/>
        <end position="19"/>
    </location>
</feature>
<organism evidence="2 3">
    <name type="scientific">Pseudoalteromonas luteoviolacea S4054</name>
    <dbReference type="NCBI Taxonomy" id="1129367"/>
    <lineage>
        <taxon>Bacteria</taxon>
        <taxon>Pseudomonadati</taxon>
        <taxon>Pseudomonadota</taxon>
        <taxon>Gammaproteobacteria</taxon>
        <taxon>Alteromonadales</taxon>
        <taxon>Pseudoalteromonadaceae</taxon>
        <taxon>Pseudoalteromonas</taxon>
    </lineage>
</organism>
<feature type="chain" id="PRO_5002499392" description="Carbohydrate-binding domain-containing protein" evidence="1">
    <location>
        <begin position="20"/>
        <end position="393"/>
    </location>
</feature>
<proteinExistence type="predicted"/>
<protein>
    <recommendedName>
        <fullName evidence="4">Carbohydrate-binding domain-containing protein</fullName>
    </recommendedName>
</protein>
<accession>A0A0F6A470</accession>
<evidence type="ECO:0000313" key="2">
    <source>
        <dbReference type="EMBL" id="KKE81007.1"/>
    </source>
</evidence>
<sequence length="393" mass="43888">MKYIQGILLLFALCLSAFGQSREIPVKNVCGPSAQIQPELNQFRHDNMSVNAEQFQPTEKAGVRFLGFDVTESAGGKNLTARFAGQDDLAYAYVEVYSGDNPLLCGEIWGSEDEKNLAWAIDIDLSAVPTRLNPEGEVEIWLFSYHHANGEYEERFRVIAYDKQALLELVNHRSETTLPYQLNIAHPSNLVPGPPMEGVIYCLNSNYQFCDYSQHRHPKFADDPLLRYGIAVPFKGQFTLDGYVSSILYKEDITLDMKVMATDFGIWNGSVSEPIQLGALHPNSKAFLSQFITLSHSVDAETGEVQSTIAWDIPIEHGEFLSTKTYARDYNTHLLYNFAVQKNPLGSLQDALGSGYTEAQYHAQTKTRAIAMAGVYLSIHDTLKLGPLIVTFP</sequence>
<evidence type="ECO:0000256" key="1">
    <source>
        <dbReference type="SAM" id="SignalP"/>
    </source>
</evidence>
<name>A0A0F6A470_9GAMM</name>
<gene>
    <name evidence="2" type="ORF">N479_23785</name>
</gene>
<dbReference type="RefSeq" id="WP_046358443.1">
    <property type="nucleotide sequence ID" value="NZ_AUXW01000199.1"/>
</dbReference>